<evidence type="ECO:0000313" key="3">
    <source>
        <dbReference type="EMBL" id="WQH04987.1"/>
    </source>
</evidence>
<protein>
    <submittedName>
        <fullName evidence="3">Prolyl oligopeptidase family serine peptidase</fullName>
    </submittedName>
</protein>
<dbReference type="SUPFAM" id="SSF82171">
    <property type="entry name" value="DPP6 N-terminal domain-like"/>
    <property type="match status" value="1"/>
</dbReference>
<gene>
    <name evidence="3" type="ORF">SR858_01195</name>
</gene>
<proteinExistence type="predicted"/>
<dbReference type="Proteomes" id="UP001326110">
    <property type="component" value="Chromosome"/>
</dbReference>
<accession>A0ABZ0Y0Q7</accession>
<dbReference type="InterPro" id="IPR001375">
    <property type="entry name" value="Peptidase_S9_cat"/>
</dbReference>
<dbReference type="SUPFAM" id="SSF53474">
    <property type="entry name" value="alpha/beta-Hydrolases"/>
    <property type="match status" value="1"/>
</dbReference>
<dbReference type="EMBL" id="CP140152">
    <property type="protein sequence ID" value="WQH04987.1"/>
    <property type="molecule type" value="Genomic_DNA"/>
</dbReference>
<evidence type="ECO:0000259" key="2">
    <source>
        <dbReference type="Pfam" id="PF00326"/>
    </source>
</evidence>
<dbReference type="PANTHER" id="PTHR42776">
    <property type="entry name" value="SERINE PEPTIDASE S9 FAMILY MEMBER"/>
    <property type="match status" value="1"/>
</dbReference>
<dbReference type="PANTHER" id="PTHR42776:SF27">
    <property type="entry name" value="DIPEPTIDYL PEPTIDASE FAMILY MEMBER 6"/>
    <property type="match status" value="1"/>
</dbReference>
<dbReference type="RefSeq" id="WP_019923778.1">
    <property type="nucleotide sequence ID" value="NZ_CP140152.1"/>
</dbReference>
<dbReference type="Gene3D" id="3.40.50.1820">
    <property type="entry name" value="alpha/beta hydrolase"/>
    <property type="match status" value="1"/>
</dbReference>
<organism evidence="3 4">
    <name type="scientific">Duganella zoogloeoides</name>
    <dbReference type="NCBI Taxonomy" id="75659"/>
    <lineage>
        <taxon>Bacteria</taxon>
        <taxon>Pseudomonadati</taxon>
        <taxon>Pseudomonadota</taxon>
        <taxon>Betaproteobacteria</taxon>
        <taxon>Burkholderiales</taxon>
        <taxon>Oxalobacteraceae</taxon>
        <taxon>Telluria group</taxon>
        <taxon>Duganella</taxon>
    </lineage>
</organism>
<evidence type="ECO:0000313" key="4">
    <source>
        <dbReference type="Proteomes" id="UP001326110"/>
    </source>
</evidence>
<name>A0ABZ0Y0Q7_9BURK</name>
<sequence length="649" mass="71584">MAEAVSSPAPAAPPPIASFFSNPAFNGAMLSPNGRYLAAFTGARDRRDGLAVVDLTTMEAAMVAQFRDTDIGQARWVNNERLLFSTVDRTQGRRDVRFAPGVFAVNRDGKQFRQLAKRNEQFIRAGGDRDDMLPWHTFMLDQDGPQTGDDVYVTDAGIIAPGILVSQDLVRVNTRNGLSRPVDHPGTAQDWLLDHQGEPRLVETLDQNIQKIQYLDPVTGAWRVLASFNAYTANRNSFSPLAFGPDGSLYVVANGGQDLSALYQYDLKNNKLGQRLVTLDGFDFQGHLVISNDKLLGVRGDGDAEGSVWFDPGMQALQQKIDARLPGLVNLVTPPKRPETPWVLVESYSDRQPRRFLVFNTETGKMSEVGNVAPAIKASAMGTRDLVQYTARDGLTIPAWLTLPPGSKDKNLPMVVLVHGGPFMRGDNWNWNANAQFLASRGYAVLEPEFRGSTGHGNAHFMAGWKQWGLKMQDDIADGTRWAIAQGTADAKRICIAGASYGGYSTLMGLINDPDLYKCGINWIGVTDIDLMYDSGWRYSSDMSAGWKQYGMPELVADQVKDAAQIQATSPLRRAAEIRQPLLLAYGGADVRVPLNHGIKFYDAVKKTNPNVEWVEYEEEGHGWALPKNRIDFWGRVEKFLDKQIGAGG</sequence>
<evidence type="ECO:0000256" key="1">
    <source>
        <dbReference type="ARBA" id="ARBA00022801"/>
    </source>
</evidence>
<keyword evidence="1" id="KW-0378">Hydrolase</keyword>
<feature type="domain" description="Peptidase S9 prolyl oligopeptidase catalytic" evidence="2">
    <location>
        <begin position="430"/>
        <end position="646"/>
    </location>
</feature>
<keyword evidence="4" id="KW-1185">Reference proteome</keyword>
<dbReference type="Pfam" id="PF00326">
    <property type="entry name" value="Peptidase_S9"/>
    <property type="match status" value="1"/>
</dbReference>
<reference evidence="3 4" key="1">
    <citation type="submission" date="2023-11" db="EMBL/GenBank/DDBJ databases">
        <title>MicrobeMod: A computational toolkit for identifying prokaryotic methylation and restriction-modification with nanopore sequencing.</title>
        <authorList>
            <person name="Crits-Christoph A."/>
            <person name="Kang S.C."/>
            <person name="Lee H."/>
            <person name="Ostrov N."/>
        </authorList>
    </citation>
    <scope>NUCLEOTIDE SEQUENCE [LARGE SCALE GENOMIC DNA]</scope>
    <source>
        <strain evidence="3 4">ATCC 25935</strain>
    </source>
</reference>
<dbReference type="InterPro" id="IPR029058">
    <property type="entry name" value="AB_hydrolase_fold"/>
</dbReference>